<reference evidence="3" key="1">
    <citation type="submission" date="2025-08" db="UniProtKB">
        <authorList>
            <consortium name="RefSeq"/>
        </authorList>
    </citation>
    <scope>IDENTIFICATION</scope>
    <source>
        <tissue evidence="3">Whole sample</tissue>
    </source>
</reference>
<dbReference type="OrthoDB" id="6203647at2759"/>
<dbReference type="AlphaFoldDB" id="A0A8B8BXH9"/>
<gene>
    <name evidence="3" type="primary">LOC111114093</name>
</gene>
<dbReference type="Gene3D" id="2.170.300.10">
    <property type="entry name" value="Tie2 ligand-binding domain superfamily"/>
    <property type="match status" value="1"/>
</dbReference>
<name>A0A8B8BXH9_CRAVI</name>
<dbReference type="GeneID" id="111114093"/>
<evidence type="ECO:0000313" key="3">
    <source>
        <dbReference type="RefSeq" id="XP_022308088.1"/>
    </source>
</evidence>
<dbReference type="SUPFAM" id="SSF57184">
    <property type="entry name" value="Growth factor receptor domain"/>
    <property type="match status" value="1"/>
</dbReference>
<dbReference type="KEGG" id="cvn:111114093"/>
<dbReference type="RefSeq" id="XP_022308088.1">
    <property type="nucleotide sequence ID" value="XM_022452380.1"/>
</dbReference>
<dbReference type="InterPro" id="IPR009030">
    <property type="entry name" value="Growth_fac_rcpt_cys_sf"/>
</dbReference>
<keyword evidence="1" id="KW-0812">Transmembrane</keyword>
<proteinExistence type="predicted"/>
<keyword evidence="2" id="KW-1185">Reference proteome</keyword>
<keyword evidence="1" id="KW-0472">Membrane</keyword>
<evidence type="ECO:0000313" key="2">
    <source>
        <dbReference type="Proteomes" id="UP000694844"/>
    </source>
</evidence>
<accession>A0A8B8BXH9</accession>
<dbReference type="Proteomes" id="UP000694844">
    <property type="component" value="Chromosome 9"/>
</dbReference>
<sequence>MFDNSINKCIECPDGHFGPGCIHSCPPKQYGRFCRSTCNCSAEQCNAITGCNMGTTPNYRIEEQNKTLSTEFDNFIISPNSSSSPIARKTVENKNRILVLIAVIGTFISTLLLVAIGFELRTRIILFRREPNYDQENMFCGDGNDYAELNITLNLRTRNRKSDGFENLVFEDNFSQN</sequence>
<keyword evidence="1" id="KW-1133">Transmembrane helix</keyword>
<organism evidence="2 3">
    <name type="scientific">Crassostrea virginica</name>
    <name type="common">Eastern oyster</name>
    <dbReference type="NCBI Taxonomy" id="6565"/>
    <lineage>
        <taxon>Eukaryota</taxon>
        <taxon>Metazoa</taxon>
        <taxon>Spiralia</taxon>
        <taxon>Lophotrochozoa</taxon>
        <taxon>Mollusca</taxon>
        <taxon>Bivalvia</taxon>
        <taxon>Autobranchia</taxon>
        <taxon>Pteriomorphia</taxon>
        <taxon>Ostreida</taxon>
        <taxon>Ostreoidea</taxon>
        <taxon>Ostreidae</taxon>
        <taxon>Crassostrea</taxon>
    </lineage>
</organism>
<protein>
    <submittedName>
        <fullName evidence="3">Platelet endothelial aggregation receptor 1-like</fullName>
    </submittedName>
</protein>
<evidence type="ECO:0000256" key="1">
    <source>
        <dbReference type="SAM" id="Phobius"/>
    </source>
</evidence>
<feature type="transmembrane region" description="Helical" evidence="1">
    <location>
        <begin position="97"/>
        <end position="118"/>
    </location>
</feature>